<evidence type="ECO:0000256" key="7">
    <source>
        <dbReference type="SAM" id="Phobius"/>
    </source>
</evidence>
<evidence type="ECO:0000313" key="9">
    <source>
        <dbReference type="EMBL" id="KAF1960903.1"/>
    </source>
</evidence>
<dbReference type="EMBL" id="ML976982">
    <property type="protein sequence ID" value="KAF1960903.1"/>
    <property type="molecule type" value="Genomic_DNA"/>
</dbReference>
<proteinExistence type="inferred from homology"/>
<dbReference type="PANTHER" id="PTHR23502">
    <property type="entry name" value="MAJOR FACILITATOR SUPERFAMILY"/>
    <property type="match status" value="1"/>
</dbReference>
<evidence type="ECO:0000256" key="6">
    <source>
        <dbReference type="SAM" id="MobiDB-lite"/>
    </source>
</evidence>
<dbReference type="InterPro" id="IPR036259">
    <property type="entry name" value="MFS_trans_sf"/>
</dbReference>
<dbReference type="FunFam" id="1.20.1250.20:FF:000011">
    <property type="entry name" value="MFS multidrug transporter, putative"/>
    <property type="match status" value="1"/>
</dbReference>
<evidence type="ECO:0000313" key="10">
    <source>
        <dbReference type="Proteomes" id="UP000800035"/>
    </source>
</evidence>
<feature type="transmembrane region" description="Helical" evidence="7">
    <location>
        <begin position="75"/>
        <end position="97"/>
    </location>
</feature>
<evidence type="ECO:0000259" key="8">
    <source>
        <dbReference type="PROSITE" id="PS50850"/>
    </source>
</evidence>
<feature type="region of interest" description="Disordered" evidence="6">
    <location>
        <begin position="1"/>
        <end position="27"/>
    </location>
</feature>
<evidence type="ECO:0000256" key="5">
    <source>
        <dbReference type="ARBA" id="ARBA00023136"/>
    </source>
</evidence>
<evidence type="ECO:0000256" key="4">
    <source>
        <dbReference type="ARBA" id="ARBA00022989"/>
    </source>
</evidence>
<feature type="transmembrane region" description="Helical" evidence="7">
    <location>
        <begin position="299"/>
        <end position="324"/>
    </location>
</feature>
<evidence type="ECO:0000256" key="1">
    <source>
        <dbReference type="ARBA" id="ARBA00004141"/>
    </source>
</evidence>
<dbReference type="PROSITE" id="PS50850">
    <property type="entry name" value="MFS"/>
    <property type="match status" value="1"/>
</dbReference>
<gene>
    <name evidence="9" type="ORF">CC80DRAFT_465289</name>
</gene>
<name>A0A6A5U6Z3_9PLEO</name>
<dbReference type="InterPro" id="IPR020846">
    <property type="entry name" value="MFS_dom"/>
</dbReference>
<feature type="transmembrane region" description="Helical" evidence="7">
    <location>
        <begin position="166"/>
        <end position="187"/>
    </location>
</feature>
<feature type="transmembrane region" description="Helical" evidence="7">
    <location>
        <begin position="141"/>
        <end position="160"/>
    </location>
</feature>
<dbReference type="SUPFAM" id="SSF103473">
    <property type="entry name" value="MFS general substrate transporter"/>
    <property type="match status" value="1"/>
</dbReference>
<feature type="transmembrane region" description="Helical" evidence="7">
    <location>
        <begin position="475"/>
        <end position="496"/>
    </location>
</feature>
<feature type="transmembrane region" description="Helical" evidence="7">
    <location>
        <begin position="414"/>
        <end position="436"/>
    </location>
</feature>
<dbReference type="Pfam" id="PF07690">
    <property type="entry name" value="MFS_1"/>
    <property type="match status" value="1"/>
</dbReference>
<evidence type="ECO:0000256" key="2">
    <source>
        <dbReference type="ARBA" id="ARBA00008335"/>
    </source>
</evidence>
<feature type="transmembrane region" description="Helical" evidence="7">
    <location>
        <begin position="109"/>
        <end position="129"/>
    </location>
</feature>
<dbReference type="InterPro" id="IPR011701">
    <property type="entry name" value="MFS"/>
</dbReference>
<keyword evidence="3 7" id="KW-0812">Transmembrane</keyword>
<organism evidence="9 10">
    <name type="scientific">Byssothecium circinans</name>
    <dbReference type="NCBI Taxonomy" id="147558"/>
    <lineage>
        <taxon>Eukaryota</taxon>
        <taxon>Fungi</taxon>
        <taxon>Dikarya</taxon>
        <taxon>Ascomycota</taxon>
        <taxon>Pezizomycotina</taxon>
        <taxon>Dothideomycetes</taxon>
        <taxon>Pleosporomycetidae</taxon>
        <taxon>Pleosporales</taxon>
        <taxon>Massarineae</taxon>
        <taxon>Massarinaceae</taxon>
        <taxon>Byssothecium</taxon>
    </lineage>
</organism>
<feature type="transmembrane region" description="Helical" evidence="7">
    <location>
        <begin position="344"/>
        <end position="362"/>
    </location>
</feature>
<keyword evidence="10" id="KW-1185">Reference proteome</keyword>
<dbReference type="PANTHER" id="PTHR23502:SF68">
    <property type="entry name" value="MULTIDRUG TRANSPORTER, PUTATIVE (AFU_ORTHOLOGUE AFUA_3G01120)-RELATED"/>
    <property type="match status" value="1"/>
</dbReference>
<dbReference type="Gene3D" id="1.20.1250.20">
    <property type="entry name" value="MFS general substrate transporter like domains"/>
    <property type="match status" value="1"/>
</dbReference>
<feature type="transmembrane region" description="Helical" evidence="7">
    <location>
        <begin position="227"/>
        <end position="248"/>
    </location>
</feature>
<dbReference type="AlphaFoldDB" id="A0A6A5U6Z3"/>
<feature type="transmembrane region" description="Helical" evidence="7">
    <location>
        <begin position="383"/>
        <end position="402"/>
    </location>
</feature>
<sequence length="512" mass="55650">MSEEPKNKGRATAEVEPGLESAAGEAGVDKEINNAKVEHGHGHDARILADVVDWDGDDDPAKPLNWTNIRKAKNIVVVCYATFLTPLGSTMFAPAIAQVMTSFNSSNPLLASFVVSVWVLGYFFGPLFLGPLSELYGRYPVYVVCNVLYTIFNIATAVAPSLPSLIIFRFLAGTFGGCPITIGAGTFGDLIKPAIRGKIVAIWSLGPLLGPILGPIAGGYLGEDAGWRWICWTLSIAAGVGAVASAIFQEETYPVVLLERKAARLRKETGNENMKSVFADLERKPSQVFARSIIRPLKLLFLSPVVAILSIYQGLMYGYLYLLFTTFPLVFQGRYHFSTGSVGLSYLGMGIGSLASLVLAGSTSDKIYRKQIALNKWKPEYRLVPLIPGCFFVPVGLFWYGWAAQAGTHWIVPILGTAFIGVGVNTLLLCISTYFIDAHPLYEASASAALTAVRSLIGCLVPLFGRSMYQAMGLGWGNSLLGFLALAMCPLPWIFFKYGEKVRTNPRFQLKL</sequence>
<evidence type="ECO:0000256" key="3">
    <source>
        <dbReference type="ARBA" id="ARBA00022692"/>
    </source>
</evidence>
<dbReference type="OrthoDB" id="5296287at2759"/>
<comment type="subcellular location">
    <subcellularLocation>
        <location evidence="1">Membrane</location>
        <topology evidence="1">Multi-pass membrane protein</topology>
    </subcellularLocation>
</comment>
<feature type="compositionally biased region" description="Basic and acidic residues" evidence="6">
    <location>
        <begin position="1"/>
        <end position="13"/>
    </location>
</feature>
<feature type="transmembrane region" description="Helical" evidence="7">
    <location>
        <begin position="448"/>
        <end position="469"/>
    </location>
</feature>
<dbReference type="CDD" id="cd17323">
    <property type="entry name" value="MFS_Tpo1_MDR_like"/>
    <property type="match status" value="1"/>
</dbReference>
<feature type="transmembrane region" description="Helical" evidence="7">
    <location>
        <begin position="199"/>
        <end position="221"/>
    </location>
</feature>
<protein>
    <submittedName>
        <fullName evidence="9">MFS transporter</fullName>
    </submittedName>
</protein>
<comment type="similarity">
    <text evidence="2">Belongs to the major facilitator superfamily.</text>
</comment>
<reference evidence="9" key="1">
    <citation type="journal article" date="2020" name="Stud. Mycol.">
        <title>101 Dothideomycetes genomes: a test case for predicting lifestyles and emergence of pathogens.</title>
        <authorList>
            <person name="Haridas S."/>
            <person name="Albert R."/>
            <person name="Binder M."/>
            <person name="Bloem J."/>
            <person name="Labutti K."/>
            <person name="Salamov A."/>
            <person name="Andreopoulos B."/>
            <person name="Baker S."/>
            <person name="Barry K."/>
            <person name="Bills G."/>
            <person name="Bluhm B."/>
            <person name="Cannon C."/>
            <person name="Castanera R."/>
            <person name="Culley D."/>
            <person name="Daum C."/>
            <person name="Ezra D."/>
            <person name="Gonzalez J."/>
            <person name="Henrissat B."/>
            <person name="Kuo A."/>
            <person name="Liang C."/>
            <person name="Lipzen A."/>
            <person name="Lutzoni F."/>
            <person name="Magnuson J."/>
            <person name="Mondo S."/>
            <person name="Nolan M."/>
            <person name="Ohm R."/>
            <person name="Pangilinan J."/>
            <person name="Park H.-J."/>
            <person name="Ramirez L."/>
            <person name="Alfaro M."/>
            <person name="Sun H."/>
            <person name="Tritt A."/>
            <person name="Yoshinaga Y."/>
            <person name="Zwiers L.-H."/>
            <person name="Turgeon B."/>
            <person name="Goodwin S."/>
            <person name="Spatafora J."/>
            <person name="Crous P."/>
            <person name="Grigoriev I."/>
        </authorList>
    </citation>
    <scope>NUCLEOTIDE SEQUENCE</scope>
    <source>
        <strain evidence="9">CBS 675.92</strain>
    </source>
</reference>
<keyword evidence="4 7" id="KW-1133">Transmembrane helix</keyword>
<dbReference type="GO" id="GO:0022857">
    <property type="term" value="F:transmembrane transporter activity"/>
    <property type="evidence" value="ECO:0007669"/>
    <property type="project" value="InterPro"/>
</dbReference>
<accession>A0A6A5U6Z3</accession>
<dbReference type="Proteomes" id="UP000800035">
    <property type="component" value="Unassembled WGS sequence"/>
</dbReference>
<dbReference type="GO" id="GO:0016020">
    <property type="term" value="C:membrane"/>
    <property type="evidence" value="ECO:0007669"/>
    <property type="project" value="UniProtKB-SubCell"/>
</dbReference>
<keyword evidence="5 7" id="KW-0472">Membrane</keyword>
<feature type="domain" description="Major facilitator superfamily (MFS) profile" evidence="8">
    <location>
        <begin position="74"/>
        <end position="502"/>
    </location>
</feature>